<dbReference type="InterPro" id="IPR052708">
    <property type="entry name" value="PxpC"/>
</dbReference>
<dbReference type="InterPro" id="IPR003778">
    <property type="entry name" value="CT_A_B"/>
</dbReference>
<dbReference type="PATRIC" id="fig|626887.3.peg.3191"/>
<dbReference type="eggNOG" id="COG1984">
    <property type="taxonomic scope" value="Bacteria"/>
</dbReference>
<dbReference type="PANTHER" id="PTHR43309:SF4">
    <property type="entry name" value="CARBOXYLTRANSFERASE DOMAIN-CONTAINING PROTEIN"/>
    <property type="match status" value="1"/>
</dbReference>
<dbReference type="OrthoDB" id="9768696at2"/>
<dbReference type="EMBL" id="APLQ01000014">
    <property type="protein sequence ID" value="ENO12910.1"/>
    <property type="molecule type" value="Genomic_DNA"/>
</dbReference>
<dbReference type="Pfam" id="PF02626">
    <property type="entry name" value="CT_A_B"/>
    <property type="match status" value="1"/>
</dbReference>
<gene>
    <name evidence="5" type="ORF">J057_15970</name>
</gene>
<organism evidence="5 6">
    <name type="scientific">Marinobacter nanhaiticus D15-8W</name>
    <dbReference type="NCBI Taxonomy" id="626887"/>
    <lineage>
        <taxon>Bacteria</taxon>
        <taxon>Pseudomonadati</taxon>
        <taxon>Pseudomonadota</taxon>
        <taxon>Gammaproteobacteria</taxon>
        <taxon>Pseudomonadales</taxon>
        <taxon>Marinobacteraceae</taxon>
        <taxon>Marinobacter</taxon>
    </lineage>
</organism>
<dbReference type="AlphaFoldDB" id="N6VRT8"/>
<evidence type="ECO:0000256" key="1">
    <source>
        <dbReference type="ARBA" id="ARBA00022741"/>
    </source>
</evidence>
<name>N6VRT8_9GAMM</name>
<dbReference type="SUPFAM" id="SSF50891">
    <property type="entry name" value="Cyclophilin-like"/>
    <property type="match status" value="1"/>
</dbReference>
<sequence>MTARQQGLIVRKPGFLSLLQDAGRERVMHLGLATGGAMDRHAWAWGNQLLGNRYGAPALEITFGGSEFTCTLDTQIAVTGAAVTCTVNGETQPLWATISVSRGDEIALSAPKSGLRAYLAVRGGFLVEPGLGGSCATFTREKTGGLHHDGKPLQTDDILPCPETSDYVPNRKVPAQWIPEYTAAATLDVVLGAQVDRFPSRALDDFFSHAYELSAQSDRMGARLNGPALAVKGERLISEGISLGSIQVPADGQPIILLNDRQTIGGYPKLGAVTPRSLDTLAQCVPGSSLQFRPISLHEAQKQERTFLRFFYL</sequence>
<keyword evidence="2" id="KW-0378">Hydrolase</keyword>
<dbReference type="Gene3D" id="2.40.100.10">
    <property type="entry name" value="Cyclophilin-like"/>
    <property type="match status" value="1"/>
</dbReference>
<dbReference type="PANTHER" id="PTHR43309">
    <property type="entry name" value="5-OXOPROLINASE SUBUNIT C"/>
    <property type="match status" value="1"/>
</dbReference>
<keyword evidence="5" id="KW-0808">Transferase</keyword>
<dbReference type="SMART" id="SM00797">
    <property type="entry name" value="AHS2"/>
    <property type="match status" value="1"/>
</dbReference>
<dbReference type="RefSeq" id="WP_004581136.1">
    <property type="nucleotide sequence ID" value="NZ_AP028878.1"/>
</dbReference>
<evidence type="ECO:0000313" key="5">
    <source>
        <dbReference type="EMBL" id="ENO12910.1"/>
    </source>
</evidence>
<evidence type="ECO:0000256" key="2">
    <source>
        <dbReference type="ARBA" id="ARBA00022801"/>
    </source>
</evidence>
<dbReference type="GO" id="GO:0005524">
    <property type="term" value="F:ATP binding"/>
    <property type="evidence" value="ECO:0007669"/>
    <property type="project" value="UniProtKB-KW"/>
</dbReference>
<protein>
    <submittedName>
        <fullName evidence="5">Biotin-dependent carboxyltransferase</fullName>
    </submittedName>
</protein>
<evidence type="ECO:0000313" key="6">
    <source>
        <dbReference type="Proteomes" id="UP000013165"/>
    </source>
</evidence>
<keyword evidence="3" id="KW-0067">ATP-binding</keyword>
<dbReference type="InterPro" id="IPR029000">
    <property type="entry name" value="Cyclophilin-like_dom_sf"/>
</dbReference>
<dbReference type="NCBIfam" id="TIGR00724">
    <property type="entry name" value="urea_amlyse_rel"/>
    <property type="match status" value="1"/>
</dbReference>
<keyword evidence="1" id="KW-0547">Nucleotide-binding</keyword>
<feature type="domain" description="Carboxyltransferase" evidence="4">
    <location>
        <begin position="29"/>
        <end position="311"/>
    </location>
</feature>
<dbReference type="GO" id="GO:0016740">
    <property type="term" value="F:transferase activity"/>
    <property type="evidence" value="ECO:0007669"/>
    <property type="project" value="UniProtKB-KW"/>
</dbReference>
<dbReference type="HOGENOM" id="CLU_028967_0_3_6"/>
<evidence type="ECO:0000259" key="4">
    <source>
        <dbReference type="SMART" id="SM00797"/>
    </source>
</evidence>
<reference evidence="5 6" key="1">
    <citation type="journal article" date="2013" name="Genome Announc.">
        <title>Genome Sequence of the Polycyclic Aromatic Hydrocarbon-Degrading Bacterium Strain Marinobacter nanhaiticus D15-8WT.</title>
        <authorList>
            <person name="Cui Z."/>
            <person name="Gao W."/>
            <person name="Li Q."/>
            <person name="Xu G."/>
            <person name="Zheng L."/>
        </authorList>
    </citation>
    <scope>NUCLEOTIDE SEQUENCE [LARGE SCALE GENOMIC DNA]</scope>
    <source>
        <strain evidence="5 6">D15-8W</strain>
    </source>
</reference>
<dbReference type="GO" id="GO:0016787">
    <property type="term" value="F:hydrolase activity"/>
    <property type="evidence" value="ECO:0007669"/>
    <property type="project" value="UniProtKB-KW"/>
</dbReference>
<keyword evidence="6" id="KW-1185">Reference proteome</keyword>
<comment type="caution">
    <text evidence="5">The sequence shown here is derived from an EMBL/GenBank/DDBJ whole genome shotgun (WGS) entry which is preliminary data.</text>
</comment>
<accession>N6VRT8</accession>
<proteinExistence type="predicted"/>
<evidence type="ECO:0000256" key="3">
    <source>
        <dbReference type="ARBA" id="ARBA00022840"/>
    </source>
</evidence>
<dbReference type="Proteomes" id="UP000013165">
    <property type="component" value="Unassembled WGS sequence"/>
</dbReference>
<dbReference type="STRING" id="626887.J057_15970"/>